<keyword evidence="2" id="KW-0677">Repeat</keyword>
<dbReference type="GO" id="GO:0005634">
    <property type="term" value="C:nucleus"/>
    <property type="evidence" value="ECO:0007669"/>
    <property type="project" value="TreeGrafter"/>
</dbReference>
<feature type="region of interest" description="Disordered" evidence="6">
    <location>
        <begin position="332"/>
        <end position="358"/>
    </location>
</feature>
<evidence type="ECO:0000256" key="5">
    <source>
        <dbReference type="PROSITE-ProRule" id="PRU00042"/>
    </source>
</evidence>
<feature type="domain" description="C2H2-type" evidence="7">
    <location>
        <begin position="177"/>
        <end position="204"/>
    </location>
</feature>
<dbReference type="InterPro" id="IPR036236">
    <property type="entry name" value="Znf_C2H2_sf"/>
</dbReference>
<keyword evidence="3 5" id="KW-0863">Zinc-finger</keyword>
<evidence type="ECO:0000256" key="1">
    <source>
        <dbReference type="ARBA" id="ARBA00022723"/>
    </source>
</evidence>
<evidence type="ECO:0000313" key="8">
    <source>
        <dbReference type="EMBL" id="KAJ6639840.1"/>
    </source>
</evidence>
<dbReference type="Pfam" id="PF00096">
    <property type="entry name" value="zf-C2H2"/>
    <property type="match status" value="1"/>
</dbReference>
<accession>A0A9Q0RZG2</accession>
<protein>
    <submittedName>
        <fullName evidence="8">Zinc finger protein</fullName>
    </submittedName>
</protein>
<keyword evidence="9" id="KW-1185">Reference proteome</keyword>
<dbReference type="InterPro" id="IPR013087">
    <property type="entry name" value="Znf_C2H2_type"/>
</dbReference>
<keyword evidence="1" id="KW-0479">Metal-binding</keyword>
<feature type="compositionally biased region" description="Polar residues" evidence="6">
    <location>
        <begin position="334"/>
        <end position="346"/>
    </location>
</feature>
<dbReference type="PROSITE" id="PS50157">
    <property type="entry name" value="ZINC_FINGER_C2H2_2"/>
    <property type="match status" value="3"/>
</dbReference>
<feature type="domain" description="C2H2-type" evidence="7">
    <location>
        <begin position="279"/>
        <end position="301"/>
    </location>
</feature>
<reference evidence="8" key="1">
    <citation type="submission" date="2022-07" db="EMBL/GenBank/DDBJ databases">
        <authorList>
            <person name="Trinca V."/>
            <person name="Uliana J.V.C."/>
            <person name="Torres T.T."/>
            <person name="Ward R.J."/>
            <person name="Monesi N."/>
        </authorList>
    </citation>
    <scope>NUCLEOTIDE SEQUENCE</scope>
    <source>
        <strain evidence="8">HSMRA1968</strain>
        <tissue evidence="8">Whole embryos</tissue>
    </source>
</reference>
<dbReference type="PROSITE" id="PS00028">
    <property type="entry name" value="ZINC_FINGER_C2H2_1"/>
    <property type="match status" value="4"/>
</dbReference>
<dbReference type="SUPFAM" id="SSF57667">
    <property type="entry name" value="beta-beta-alpha zinc fingers"/>
    <property type="match status" value="1"/>
</dbReference>
<dbReference type="PANTHER" id="PTHR24379">
    <property type="entry name" value="KRAB AND ZINC FINGER DOMAIN-CONTAINING"/>
    <property type="match status" value="1"/>
</dbReference>
<dbReference type="SMART" id="SM00355">
    <property type="entry name" value="ZnF_C2H2"/>
    <property type="match status" value="7"/>
</dbReference>
<gene>
    <name evidence="8" type="primary">Znf287</name>
    <name evidence="8" type="ORF">Bhyg_12587</name>
</gene>
<dbReference type="AlphaFoldDB" id="A0A9Q0RZG2"/>
<dbReference type="EMBL" id="WJQU01000003">
    <property type="protein sequence ID" value="KAJ6639840.1"/>
    <property type="molecule type" value="Genomic_DNA"/>
</dbReference>
<dbReference type="Proteomes" id="UP001151699">
    <property type="component" value="Chromosome X"/>
</dbReference>
<keyword evidence="4" id="KW-0862">Zinc</keyword>
<dbReference type="GO" id="GO:0000981">
    <property type="term" value="F:DNA-binding transcription factor activity, RNA polymerase II-specific"/>
    <property type="evidence" value="ECO:0007669"/>
    <property type="project" value="TreeGrafter"/>
</dbReference>
<evidence type="ECO:0000256" key="6">
    <source>
        <dbReference type="SAM" id="MobiDB-lite"/>
    </source>
</evidence>
<sequence length="408" mass="48319">MGDIKVRNLSEVMKVEIDSGQCSKNWFVPFQTNHDVAKEEFCQEYNVEEKVKFKDDPLDDFDMNDTDTNDELVMQLLKRTIKVDRCTCEKCGEVCNSMEDLHLHKQECLSRTPIHQFNCFRCSETFATYRQRQHHMFVHRDLSPLVCRYCNKRSLNLKQANWHASFKHISSGRKPKFVCRFCFAFFYQATPYERHLRVHDESYKCTICFQRFCLRNQFEDHLVEMHATGMKTKEENFNELSDQETVKSEPTSELNIDDKDFIKSEISMKVVPAKVEGPFRCDRCAESFRYSTQFLQHMKRHIVRLREFNCLHCRLFNFKTKRALKRHLKRFHPNASSQEESVNTESIKTEGGDEAEVDRKPEIPEAMVSNPTTDVTTNPLQFREHFIVDEVGHVEMSHFSELIKRFVN</sequence>
<feature type="domain" description="C2H2-type" evidence="7">
    <location>
        <begin position="117"/>
        <end position="144"/>
    </location>
</feature>
<evidence type="ECO:0000256" key="4">
    <source>
        <dbReference type="ARBA" id="ARBA00022833"/>
    </source>
</evidence>
<dbReference type="Gene3D" id="3.30.160.60">
    <property type="entry name" value="Classic Zinc Finger"/>
    <property type="match status" value="2"/>
</dbReference>
<dbReference type="GO" id="GO:0008270">
    <property type="term" value="F:zinc ion binding"/>
    <property type="evidence" value="ECO:0007669"/>
    <property type="project" value="UniProtKB-KW"/>
</dbReference>
<feature type="compositionally biased region" description="Basic and acidic residues" evidence="6">
    <location>
        <begin position="347"/>
        <end position="358"/>
    </location>
</feature>
<organism evidence="8 9">
    <name type="scientific">Pseudolycoriella hygida</name>
    <dbReference type="NCBI Taxonomy" id="35572"/>
    <lineage>
        <taxon>Eukaryota</taxon>
        <taxon>Metazoa</taxon>
        <taxon>Ecdysozoa</taxon>
        <taxon>Arthropoda</taxon>
        <taxon>Hexapoda</taxon>
        <taxon>Insecta</taxon>
        <taxon>Pterygota</taxon>
        <taxon>Neoptera</taxon>
        <taxon>Endopterygota</taxon>
        <taxon>Diptera</taxon>
        <taxon>Nematocera</taxon>
        <taxon>Sciaroidea</taxon>
        <taxon>Sciaridae</taxon>
        <taxon>Pseudolycoriella</taxon>
    </lineage>
</organism>
<evidence type="ECO:0000313" key="9">
    <source>
        <dbReference type="Proteomes" id="UP001151699"/>
    </source>
</evidence>
<proteinExistence type="predicted"/>
<evidence type="ECO:0000256" key="3">
    <source>
        <dbReference type="ARBA" id="ARBA00022771"/>
    </source>
</evidence>
<name>A0A9Q0RZG2_9DIPT</name>
<dbReference type="PANTHER" id="PTHR24379:SF127">
    <property type="entry name" value="BLOODY FINGERS-RELATED"/>
    <property type="match status" value="1"/>
</dbReference>
<evidence type="ECO:0000259" key="7">
    <source>
        <dbReference type="PROSITE" id="PS50157"/>
    </source>
</evidence>
<comment type="caution">
    <text evidence="8">The sequence shown here is derived from an EMBL/GenBank/DDBJ whole genome shotgun (WGS) entry which is preliminary data.</text>
</comment>
<dbReference type="GO" id="GO:0000977">
    <property type="term" value="F:RNA polymerase II transcription regulatory region sequence-specific DNA binding"/>
    <property type="evidence" value="ECO:0007669"/>
    <property type="project" value="TreeGrafter"/>
</dbReference>
<evidence type="ECO:0000256" key="2">
    <source>
        <dbReference type="ARBA" id="ARBA00022737"/>
    </source>
</evidence>